<feature type="domain" description="UspA" evidence="1">
    <location>
        <begin position="1"/>
        <end position="137"/>
    </location>
</feature>
<protein>
    <submittedName>
        <fullName evidence="2">Universal stress protein UspA</fullName>
    </submittedName>
</protein>
<dbReference type="EMBL" id="PYVN01000017">
    <property type="protein sequence ID" value="PTB86430.1"/>
    <property type="molecule type" value="Genomic_DNA"/>
</dbReference>
<evidence type="ECO:0000259" key="1">
    <source>
        <dbReference type="Pfam" id="PF00582"/>
    </source>
</evidence>
<evidence type="ECO:0000313" key="2">
    <source>
        <dbReference type="EMBL" id="PTB86430.1"/>
    </source>
</evidence>
<gene>
    <name evidence="2" type="ORF">C9940_02435</name>
</gene>
<organism evidence="2">
    <name type="scientific">Pseudidiomarina aestuarii</name>
    <dbReference type="NCBI Taxonomy" id="624146"/>
    <lineage>
        <taxon>Bacteria</taxon>
        <taxon>Pseudomonadati</taxon>
        <taxon>Pseudomonadota</taxon>
        <taxon>Gammaproteobacteria</taxon>
        <taxon>Alteromonadales</taxon>
        <taxon>Idiomarinaceae</taxon>
        <taxon>Pseudidiomarina</taxon>
    </lineage>
</organism>
<accession>A0A2T4CY10</accession>
<comment type="caution">
    <text evidence="2">The sequence shown here is derived from an EMBL/GenBank/DDBJ whole genome shotgun (WGS) entry which is preliminary data.</text>
</comment>
<dbReference type="SUPFAM" id="SSF52402">
    <property type="entry name" value="Adenine nucleotide alpha hydrolases-like"/>
    <property type="match status" value="1"/>
</dbReference>
<reference evidence="2" key="1">
    <citation type="submission" date="2018-03" db="EMBL/GenBank/DDBJ databases">
        <title>Cross-interface Injection: A General Nanoliter Liquid Handling Method Applied to Single Cells Genome Amplification Automated Nanoliter Liquid Handling Applied to Single Cell Multiple Displacement Amplification.</title>
        <authorList>
            <person name="Yun J."/>
            <person name="Xu P."/>
            <person name="Xu J."/>
            <person name="Dai X."/>
            <person name="Wang Y."/>
            <person name="Zheng X."/>
            <person name="Cao C."/>
            <person name="Yi Q."/>
            <person name="Zhu Y."/>
            <person name="Wang L."/>
            <person name="Dong Z."/>
            <person name="Huang Y."/>
            <person name="Huang L."/>
            <person name="Du W."/>
        </authorList>
    </citation>
    <scope>NUCLEOTIDE SEQUENCE [LARGE SCALE GENOMIC DNA]</scope>
    <source>
        <strain evidence="2">Z-D3-2</strain>
    </source>
</reference>
<sequence length="137" mass="14950">MYSTIMVPVDLEHAATMEKAIRTAADIGKLYHSKVILVGVVSSAPSSVAHNPEEFAQKLDQFTQSHTEQCGYPMESKAVTCNDPVAELDRALEKVGNEVGADLVVMASHVPGFMNHLFHANASHLAEHEHISVFIVR</sequence>
<dbReference type="Gene3D" id="3.40.50.620">
    <property type="entry name" value="HUPs"/>
    <property type="match status" value="1"/>
</dbReference>
<dbReference type="InterPro" id="IPR006016">
    <property type="entry name" value="UspA"/>
</dbReference>
<name>A0A2T4CY10_9GAMM</name>
<dbReference type="AlphaFoldDB" id="A0A2T4CY10"/>
<proteinExistence type="predicted"/>
<dbReference type="CDD" id="cd00293">
    <property type="entry name" value="USP-like"/>
    <property type="match status" value="1"/>
</dbReference>
<dbReference type="Pfam" id="PF00582">
    <property type="entry name" value="Usp"/>
    <property type="match status" value="1"/>
</dbReference>
<dbReference type="InterPro" id="IPR014729">
    <property type="entry name" value="Rossmann-like_a/b/a_fold"/>
</dbReference>